<accession>A0A2P2PYK8</accession>
<evidence type="ECO:0000313" key="1">
    <source>
        <dbReference type="EMBL" id="MBX59831.1"/>
    </source>
</evidence>
<protein>
    <submittedName>
        <fullName evidence="1">Uncharacterized protein</fullName>
    </submittedName>
</protein>
<organism evidence="1">
    <name type="scientific">Rhizophora mucronata</name>
    <name type="common">Asiatic mangrove</name>
    <dbReference type="NCBI Taxonomy" id="61149"/>
    <lineage>
        <taxon>Eukaryota</taxon>
        <taxon>Viridiplantae</taxon>
        <taxon>Streptophyta</taxon>
        <taxon>Embryophyta</taxon>
        <taxon>Tracheophyta</taxon>
        <taxon>Spermatophyta</taxon>
        <taxon>Magnoliopsida</taxon>
        <taxon>eudicotyledons</taxon>
        <taxon>Gunneridae</taxon>
        <taxon>Pentapetalae</taxon>
        <taxon>rosids</taxon>
        <taxon>fabids</taxon>
        <taxon>Malpighiales</taxon>
        <taxon>Rhizophoraceae</taxon>
        <taxon>Rhizophora</taxon>
    </lineage>
</organism>
<dbReference type="AlphaFoldDB" id="A0A2P2PYK8"/>
<sequence length="27" mass="3218">MGLQKKVENKSITKRVDMQHVYQLKKS</sequence>
<reference evidence="1" key="1">
    <citation type="submission" date="2018-02" db="EMBL/GenBank/DDBJ databases">
        <title>Rhizophora mucronata_Transcriptome.</title>
        <authorList>
            <person name="Meera S.P."/>
            <person name="Sreeshan A."/>
            <person name="Augustine A."/>
        </authorList>
    </citation>
    <scope>NUCLEOTIDE SEQUENCE</scope>
    <source>
        <tissue evidence="1">Leaf</tissue>
    </source>
</reference>
<proteinExistence type="predicted"/>
<dbReference type="EMBL" id="GGEC01079347">
    <property type="protein sequence ID" value="MBX59831.1"/>
    <property type="molecule type" value="Transcribed_RNA"/>
</dbReference>
<name>A0A2P2PYK8_RHIMU</name>